<evidence type="ECO:0000313" key="1">
    <source>
        <dbReference type="EMBL" id="OEJ21059.1"/>
    </source>
</evidence>
<comment type="caution">
    <text evidence="1">The sequence shown here is derived from an EMBL/GenBank/DDBJ whole genome shotgun (WGS) entry which is preliminary data.</text>
</comment>
<protein>
    <submittedName>
        <fullName evidence="1">Uncharacterized protein</fullName>
    </submittedName>
</protein>
<evidence type="ECO:0000313" key="2">
    <source>
        <dbReference type="Proteomes" id="UP000095705"/>
    </source>
</evidence>
<keyword evidence="1" id="KW-0614">Plasmid</keyword>
<proteinExistence type="predicted"/>
<reference evidence="1 2" key="1">
    <citation type="submission" date="2016-08" db="EMBL/GenBank/DDBJ databases">
        <title>The complete genome of Streptomyces subrutilus 10-1-1.</title>
        <authorList>
            <person name="Chen X."/>
        </authorList>
    </citation>
    <scope>NUCLEOTIDE SEQUENCE [LARGE SCALE GENOMIC DNA]</scope>
    <source>
        <strain evidence="1 2">10-1-1</strain>
        <plasmid evidence="2">pacmp1</plasmid>
    </source>
</reference>
<sequence length="86" mass="9354">MTERMTVRTQVRRPRGLCLGPLWLWAWRIPGAPKVGYGRIAVTDTPTGPVGGKRVAVDGQGWTVVVGGVAFAVLYRRAVPLRSTPL</sequence>
<accession>A0A1E5NXS0</accession>
<organism evidence="1 2">
    <name type="scientific">Streptomyces subrutilus</name>
    <dbReference type="NCBI Taxonomy" id="36818"/>
    <lineage>
        <taxon>Bacteria</taxon>
        <taxon>Bacillati</taxon>
        <taxon>Actinomycetota</taxon>
        <taxon>Actinomycetes</taxon>
        <taxon>Kitasatosporales</taxon>
        <taxon>Streptomycetaceae</taxon>
        <taxon>Streptomyces</taxon>
    </lineage>
</organism>
<geneLocation type="plasmid" evidence="2">
    <name>pacmp1</name>
</geneLocation>
<dbReference type="EMBL" id="MEHK01000005">
    <property type="protein sequence ID" value="OEJ21059.1"/>
    <property type="molecule type" value="Genomic_DNA"/>
</dbReference>
<gene>
    <name evidence="1" type="ORF">BGK67_34770</name>
</gene>
<keyword evidence="2" id="KW-1185">Reference proteome</keyword>
<dbReference type="AlphaFoldDB" id="A0A1E5NXS0"/>
<dbReference type="Proteomes" id="UP000095705">
    <property type="component" value="Plasmid pACMP1"/>
</dbReference>
<name>A0A1E5NXS0_9ACTN</name>